<dbReference type="PRINTS" id="PR01009">
    <property type="entry name" value="FLGMRINGFLIF"/>
</dbReference>
<evidence type="ECO:0000256" key="1">
    <source>
        <dbReference type="ARBA" id="ARBA00004117"/>
    </source>
</evidence>
<gene>
    <name evidence="14" type="ORF">DFP88_102396</name>
</gene>
<reference evidence="14 15" key="1">
    <citation type="submission" date="2018-06" db="EMBL/GenBank/DDBJ databases">
        <title>Genomic Encyclopedia of Type Strains, Phase III (KMG-III): the genomes of soil and plant-associated and newly described type strains.</title>
        <authorList>
            <person name="Whitman W."/>
        </authorList>
    </citation>
    <scope>NUCLEOTIDE SEQUENCE [LARGE SCALE GENOMIC DNA]</scope>
    <source>
        <strain evidence="14 15">CECT 9025</strain>
    </source>
</reference>
<evidence type="ECO:0000256" key="2">
    <source>
        <dbReference type="ARBA" id="ARBA00004651"/>
    </source>
</evidence>
<dbReference type="GO" id="GO:0071973">
    <property type="term" value="P:bacterial-type flagellum-dependent cell motility"/>
    <property type="evidence" value="ECO:0007669"/>
    <property type="project" value="InterPro"/>
</dbReference>
<dbReference type="Gene3D" id="3.30.300.30">
    <property type="match status" value="1"/>
</dbReference>
<sequence>MDASLSLWSGLTTRRKVAAGLAAILVFAAVLLLTRGAGRTQNALLYAGLEPSAAGEVVGALDQRGLPYEVRGDSIWVPQDQRDSLRLTLAAEGLPANGGQGYELLDQLSGFGTTSQMFDAAYWRAKEGELARTILSTPGIRSARVHISSPTARPFARDERPTAAVTVSLGGSGLSGAQAEALRYLVASAVPGLAPLDVAIIDAENGLVSPPEDTAAGSDSRTEELRARAERLLEARVGPGNAVVELSVEVATESEQIVERRIDPESRVAISTETLESSDSTQGSGGDVTVASNLPDGEAAGGGGNSNQASETRQVTNYEISETSREVLRGPGAVRRLTVAVLVNDQTAEGPEGDLVSTPRSEEELAALSALVASAVGLNEERGDVITVRSMAFEPILPMGTEAVATGAGTPLDMMRLIQLGVLAAVALVLGLFVVRPILTSGRQGLPAPAEAAALPLPEAGDMGGAPDLDTGGFAMLPADFDMGDMGGGEEESDPAERLRRLIEERQVETLQILQSWVEDEDTEVA</sequence>
<evidence type="ECO:0000256" key="10">
    <source>
        <dbReference type="SAM" id="MobiDB-lite"/>
    </source>
</evidence>
<dbReference type="OrthoDB" id="9807026at2"/>
<feature type="domain" description="Flagellar M-ring N-terminal" evidence="12">
    <location>
        <begin position="38"/>
        <end position="208"/>
    </location>
</feature>
<dbReference type="AlphaFoldDB" id="A0A318STB1"/>
<protein>
    <recommendedName>
        <fullName evidence="9">Flagellar M-ring protein</fullName>
    </recommendedName>
</protein>
<feature type="compositionally biased region" description="Polar residues" evidence="10">
    <location>
        <begin position="273"/>
        <end position="282"/>
    </location>
</feature>
<keyword evidence="8 9" id="KW-0975">Bacterial flagellum</keyword>
<dbReference type="InterPro" id="IPR045851">
    <property type="entry name" value="AMP-bd_C_sf"/>
</dbReference>
<keyword evidence="5 11" id="KW-0812">Transmembrane</keyword>
<dbReference type="GO" id="GO:0003774">
    <property type="term" value="F:cytoskeletal motor activity"/>
    <property type="evidence" value="ECO:0007669"/>
    <property type="project" value="InterPro"/>
</dbReference>
<evidence type="ECO:0000256" key="7">
    <source>
        <dbReference type="ARBA" id="ARBA00023136"/>
    </source>
</evidence>
<dbReference type="PIRSF" id="PIRSF004862">
    <property type="entry name" value="FliF"/>
    <property type="match status" value="1"/>
</dbReference>
<evidence type="ECO:0000313" key="15">
    <source>
        <dbReference type="Proteomes" id="UP000248311"/>
    </source>
</evidence>
<name>A0A318STB1_9RHOB</name>
<feature type="region of interest" description="Disordered" evidence="10">
    <location>
        <begin position="273"/>
        <end position="314"/>
    </location>
</feature>
<keyword evidence="14" id="KW-0282">Flagellum</keyword>
<keyword evidence="14" id="KW-0969">Cilium</keyword>
<comment type="function">
    <text evidence="9">The M ring may be actively involved in energy transduction.</text>
</comment>
<dbReference type="Proteomes" id="UP000248311">
    <property type="component" value="Unassembled WGS sequence"/>
</dbReference>
<dbReference type="NCBIfam" id="TIGR00206">
    <property type="entry name" value="fliF"/>
    <property type="match status" value="1"/>
</dbReference>
<dbReference type="Pfam" id="PF01514">
    <property type="entry name" value="YscJ_FliF"/>
    <property type="match status" value="1"/>
</dbReference>
<dbReference type="GO" id="GO:0005886">
    <property type="term" value="C:plasma membrane"/>
    <property type="evidence" value="ECO:0007669"/>
    <property type="project" value="UniProtKB-SubCell"/>
</dbReference>
<dbReference type="EMBL" id="QJTE01000002">
    <property type="protein sequence ID" value="PYE84595.1"/>
    <property type="molecule type" value="Genomic_DNA"/>
</dbReference>
<keyword evidence="14" id="KW-0966">Cell projection</keyword>
<evidence type="ECO:0000256" key="8">
    <source>
        <dbReference type="ARBA" id="ARBA00023143"/>
    </source>
</evidence>
<feature type="transmembrane region" description="Helical" evidence="11">
    <location>
        <begin position="417"/>
        <end position="435"/>
    </location>
</feature>
<organism evidence="14 15">
    <name type="scientific">Pseudoroseicyclus aestuarii</name>
    <dbReference type="NCBI Taxonomy" id="1795041"/>
    <lineage>
        <taxon>Bacteria</taxon>
        <taxon>Pseudomonadati</taxon>
        <taxon>Pseudomonadota</taxon>
        <taxon>Alphaproteobacteria</taxon>
        <taxon>Rhodobacterales</taxon>
        <taxon>Paracoccaceae</taxon>
        <taxon>Pseudoroseicyclus</taxon>
    </lineage>
</organism>
<evidence type="ECO:0000259" key="13">
    <source>
        <dbReference type="Pfam" id="PF08345"/>
    </source>
</evidence>
<dbReference type="InterPro" id="IPR013556">
    <property type="entry name" value="Flag_M-ring_C"/>
</dbReference>
<evidence type="ECO:0000256" key="4">
    <source>
        <dbReference type="ARBA" id="ARBA00022475"/>
    </source>
</evidence>
<feature type="domain" description="Flagellar M-ring C-terminal" evidence="13">
    <location>
        <begin position="233"/>
        <end position="393"/>
    </location>
</feature>
<dbReference type="PANTHER" id="PTHR30046:SF0">
    <property type="entry name" value="FLAGELLAR M-RING PROTEIN"/>
    <property type="match status" value="1"/>
</dbReference>
<dbReference type="InterPro" id="IPR043427">
    <property type="entry name" value="YscJ/FliF"/>
</dbReference>
<proteinExistence type="inferred from homology"/>
<comment type="similarity">
    <text evidence="3 9">Belongs to the FliF family.</text>
</comment>
<evidence type="ECO:0000313" key="14">
    <source>
        <dbReference type="EMBL" id="PYE84595.1"/>
    </source>
</evidence>
<evidence type="ECO:0000256" key="11">
    <source>
        <dbReference type="SAM" id="Phobius"/>
    </source>
</evidence>
<keyword evidence="15" id="KW-1185">Reference proteome</keyword>
<dbReference type="InterPro" id="IPR000067">
    <property type="entry name" value="FlgMring_FliF"/>
</dbReference>
<dbReference type="PANTHER" id="PTHR30046">
    <property type="entry name" value="FLAGELLAR M-RING PROTEIN"/>
    <property type="match status" value="1"/>
</dbReference>
<dbReference type="RefSeq" id="WP_110813676.1">
    <property type="nucleotide sequence ID" value="NZ_QJTE01000002.1"/>
</dbReference>
<keyword evidence="4" id="KW-1003">Cell membrane</keyword>
<evidence type="ECO:0000259" key="12">
    <source>
        <dbReference type="Pfam" id="PF01514"/>
    </source>
</evidence>
<dbReference type="GO" id="GO:0009431">
    <property type="term" value="C:bacterial-type flagellum basal body, MS ring"/>
    <property type="evidence" value="ECO:0007669"/>
    <property type="project" value="InterPro"/>
</dbReference>
<evidence type="ECO:0000256" key="9">
    <source>
        <dbReference type="PIRNR" id="PIRNR004862"/>
    </source>
</evidence>
<dbReference type="Pfam" id="PF08345">
    <property type="entry name" value="YscJ_FliF_C"/>
    <property type="match status" value="1"/>
</dbReference>
<evidence type="ECO:0000256" key="6">
    <source>
        <dbReference type="ARBA" id="ARBA00022989"/>
    </source>
</evidence>
<keyword evidence="6 11" id="KW-1133">Transmembrane helix</keyword>
<dbReference type="InterPro" id="IPR006182">
    <property type="entry name" value="FliF_N_dom"/>
</dbReference>
<keyword evidence="7 11" id="KW-0472">Membrane</keyword>
<evidence type="ECO:0000256" key="5">
    <source>
        <dbReference type="ARBA" id="ARBA00022692"/>
    </source>
</evidence>
<comment type="subcellular location">
    <subcellularLocation>
        <location evidence="1 9">Bacterial flagellum basal body</location>
    </subcellularLocation>
    <subcellularLocation>
        <location evidence="2">Cell membrane</location>
        <topology evidence="2">Multi-pass membrane protein</topology>
    </subcellularLocation>
</comment>
<comment type="caution">
    <text evidence="14">The sequence shown here is derived from an EMBL/GenBank/DDBJ whole genome shotgun (WGS) entry which is preliminary data.</text>
</comment>
<accession>A0A318STB1</accession>
<evidence type="ECO:0000256" key="3">
    <source>
        <dbReference type="ARBA" id="ARBA00007971"/>
    </source>
</evidence>